<name>A0A0V0R7S2_PSEPJ</name>
<gene>
    <name evidence="12" type="ORF">PPERSA_05376</name>
</gene>
<dbReference type="PANTHER" id="PTHR10768">
    <property type="entry name" value="60S RIBOSOMAL PROTEIN L37"/>
    <property type="match status" value="1"/>
</dbReference>
<dbReference type="PANTHER" id="PTHR10768:SF0">
    <property type="entry name" value="RIBOSOMAL PROTEIN L37"/>
    <property type="match status" value="1"/>
</dbReference>
<keyword evidence="2" id="KW-0479">Metal-binding</keyword>
<dbReference type="GO" id="GO:0008270">
    <property type="term" value="F:zinc ion binding"/>
    <property type="evidence" value="ECO:0007669"/>
    <property type="project" value="UniProtKB-KW"/>
</dbReference>
<evidence type="ECO:0000256" key="7">
    <source>
        <dbReference type="ARBA" id="ARBA00022980"/>
    </source>
</evidence>
<feature type="compositionally biased region" description="Polar residues" evidence="10">
    <location>
        <begin position="321"/>
        <end position="348"/>
    </location>
</feature>
<dbReference type="HAMAP" id="MF_00547">
    <property type="entry name" value="Ribosomal_eL37"/>
    <property type="match status" value="1"/>
</dbReference>
<accession>A0A0V0R7S2</accession>
<comment type="caution">
    <text evidence="12">The sequence shown here is derived from an EMBL/GenBank/DDBJ whole genome shotgun (WGS) entry which is preliminary data.</text>
</comment>
<comment type="similarity">
    <text evidence="1">Belongs to the eukaryotic ribosomal protein eL37 family.</text>
</comment>
<feature type="region of interest" description="Disordered" evidence="10">
    <location>
        <begin position="515"/>
        <end position="546"/>
    </location>
</feature>
<feature type="compositionally biased region" description="Low complexity" evidence="10">
    <location>
        <begin position="281"/>
        <end position="320"/>
    </location>
</feature>
<evidence type="ECO:0000313" key="13">
    <source>
        <dbReference type="Proteomes" id="UP000054937"/>
    </source>
</evidence>
<evidence type="ECO:0000259" key="11">
    <source>
        <dbReference type="Pfam" id="PF07534"/>
    </source>
</evidence>
<evidence type="ECO:0000256" key="3">
    <source>
        <dbReference type="ARBA" id="ARBA00022730"/>
    </source>
</evidence>
<keyword evidence="13" id="KW-1185">Reference proteome</keyword>
<dbReference type="OrthoDB" id="282787at2759"/>
<keyword evidence="9" id="KW-0175">Coiled coil</keyword>
<dbReference type="InterPro" id="IPR011332">
    <property type="entry name" value="Ribosomal_zn-bd"/>
</dbReference>
<feature type="region of interest" description="Disordered" evidence="10">
    <location>
        <begin position="605"/>
        <end position="624"/>
    </location>
</feature>
<evidence type="ECO:0000256" key="10">
    <source>
        <dbReference type="SAM" id="MobiDB-lite"/>
    </source>
</evidence>
<proteinExistence type="inferred from homology"/>
<evidence type="ECO:0000256" key="2">
    <source>
        <dbReference type="ARBA" id="ARBA00022723"/>
    </source>
</evidence>
<keyword evidence="3" id="KW-0699">rRNA-binding</keyword>
<dbReference type="InterPro" id="IPR011331">
    <property type="entry name" value="Ribosomal_eL37/eL43"/>
</dbReference>
<dbReference type="GO" id="GO:0019843">
    <property type="term" value="F:rRNA binding"/>
    <property type="evidence" value="ECO:0007669"/>
    <property type="project" value="UniProtKB-KW"/>
</dbReference>
<feature type="domain" description="TLDc" evidence="11">
    <location>
        <begin position="382"/>
        <end position="499"/>
    </location>
</feature>
<keyword evidence="6" id="KW-0694">RNA-binding</keyword>
<dbReference type="GO" id="GO:0003735">
    <property type="term" value="F:structural constituent of ribosome"/>
    <property type="evidence" value="ECO:0007669"/>
    <property type="project" value="InterPro"/>
</dbReference>
<keyword evidence="4" id="KW-0863">Zinc-finger</keyword>
<keyword evidence="8" id="KW-0687">Ribonucleoprotein</keyword>
<keyword evidence="5" id="KW-0862">Zinc</keyword>
<evidence type="ECO:0000256" key="6">
    <source>
        <dbReference type="ARBA" id="ARBA00022884"/>
    </source>
</evidence>
<evidence type="ECO:0000256" key="4">
    <source>
        <dbReference type="ARBA" id="ARBA00022771"/>
    </source>
</evidence>
<dbReference type="GO" id="GO:0022625">
    <property type="term" value="C:cytosolic large ribosomal subunit"/>
    <property type="evidence" value="ECO:0007669"/>
    <property type="project" value="TreeGrafter"/>
</dbReference>
<feature type="coiled-coil region" evidence="9">
    <location>
        <begin position="243"/>
        <end position="270"/>
    </location>
</feature>
<reference evidence="12 13" key="1">
    <citation type="journal article" date="2015" name="Sci. Rep.">
        <title>Genome of the facultative scuticociliatosis pathogen Pseudocohnilembus persalinus provides insight into its virulence through horizontal gene transfer.</title>
        <authorList>
            <person name="Xiong J."/>
            <person name="Wang G."/>
            <person name="Cheng J."/>
            <person name="Tian M."/>
            <person name="Pan X."/>
            <person name="Warren A."/>
            <person name="Jiang C."/>
            <person name="Yuan D."/>
            <person name="Miao W."/>
        </authorList>
    </citation>
    <scope>NUCLEOTIDE SEQUENCE [LARGE SCALE GENOMIC DNA]</scope>
    <source>
        <strain evidence="12">36N120E</strain>
    </source>
</reference>
<evidence type="ECO:0000256" key="9">
    <source>
        <dbReference type="SAM" id="Coils"/>
    </source>
</evidence>
<feature type="compositionally biased region" description="Polar residues" evidence="10">
    <location>
        <begin position="515"/>
        <end position="526"/>
    </location>
</feature>
<evidence type="ECO:0000256" key="1">
    <source>
        <dbReference type="ARBA" id="ARBA00009805"/>
    </source>
</evidence>
<dbReference type="PROSITE" id="PS01077">
    <property type="entry name" value="RIBOSOMAL_L37E"/>
    <property type="match status" value="1"/>
</dbReference>
<evidence type="ECO:0000256" key="8">
    <source>
        <dbReference type="ARBA" id="ARBA00023274"/>
    </source>
</evidence>
<dbReference type="InterPro" id="IPR006571">
    <property type="entry name" value="TLDc_dom"/>
</dbReference>
<sequence length="624" mass="73103">MNNQNNNHYNNSNNIQRNSIILNLKNNPKLVSAFPSDEMGDITIVIHYMYGKPLNISISEAPEYLEIFKFLEMYQVQKDIDDQYKGMLYDLELNEIFQVLNFLLYFQNAKKSLTRYIDKISALLYQPNAQVIEALPFSSLKMPAFSKLLPMLFIQMLSQNEDPTLPDIEKKNIETINIIIDSYCDKLYPNDESKNKIKKNEFKGYFQKDLIGMKRNKDTYFSKINGIIPPNNIPQYNSHTQNDLETKKKIKKLESEINQQQQTFNQQQNSWRSNIHTQNGQQNKNHNQYNAQQNNQQQQQQQQQQIFTPQNNVHNQHQNNKTQSTTKNAQPQSQPQLPKPVNQNQLVKEQTEQQIKKKMNLRSFDEIEKIKKMVRIQLSSTQQPNNGTQQNFKFLMVFDSCHMGYKMKNIWKSVQNRNNLLFIFKDQQGKVFGNFIIQKIDQLNSSVYDDHMVLFQIEPFFSLYNFAQNQQSINWSENQVKFGENGEITINNDSNKKACFESFISRLNMKEQEYLQNQTGSQSNAETYKPAQSRGTPSFGKKHQKTHTECRRCGRVTYHKQKKRCAACGYPDAKLRRYDGWATKVAGRKGMGTGRLRYVKTIARRAKNGFRAGTTPKDRPRKQK</sequence>
<dbReference type="Pfam" id="PF01907">
    <property type="entry name" value="Ribosomal_L37e"/>
    <property type="match status" value="1"/>
</dbReference>
<organism evidence="12 13">
    <name type="scientific">Pseudocohnilembus persalinus</name>
    <name type="common">Ciliate</name>
    <dbReference type="NCBI Taxonomy" id="266149"/>
    <lineage>
        <taxon>Eukaryota</taxon>
        <taxon>Sar</taxon>
        <taxon>Alveolata</taxon>
        <taxon>Ciliophora</taxon>
        <taxon>Intramacronucleata</taxon>
        <taxon>Oligohymenophorea</taxon>
        <taxon>Scuticociliatia</taxon>
        <taxon>Philasterida</taxon>
        <taxon>Pseudocohnilembidae</taxon>
        <taxon>Pseudocohnilembus</taxon>
    </lineage>
</organism>
<dbReference type="InterPro" id="IPR001569">
    <property type="entry name" value="Ribosomal_eL37"/>
</dbReference>
<dbReference type="Gene3D" id="2.20.25.30">
    <property type="match status" value="1"/>
</dbReference>
<dbReference type="GO" id="GO:0006412">
    <property type="term" value="P:translation"/>
    <property type="evidence" value="ECO:0007669"/>
    <property type="project" value="InterPro"/>
</dbReference>
<evidence type="ECO:0000313" key="12">
    <source>
        <dbReference type="EMBL" id="KRX10556.1"/>
    </source>
</evidence>
<protein>
    <submittedName>
        <fullName evidence="12">Zinc-binding ribosomal protein</fullName>
    </submittedName>
</protein>
<evidence type="ECO:0000256" key="5">
    <source>
        <dbReference type="ARBA" id="ARBA00022833"/>
    </source>
</evidence>
<dbReference type="InParanoid" id="A0A0V0R7S2"/>
<dbReference type="InterPro" id="IPR018267">
    <property type="entry name" value="Ribosomal_eL37_CS"/>
</dbReference>
<dbReference type="Pfam" id="PF07534">
    <property type="entry name" value="TLD"/>
    <property type="match status" value="1"/>
</dbReference>
<dbReference type="AlphaFoldDB" id="A0A0V0R7S2"/>
<keyword evidence="7 12" id="KW-0689">Ribosomal protein</keyword>
<dbReference type="SUPFAM" id="SSF57829">
    <property type="entry name" value="Zn-binding ribosomal proteins"/>
    <property type="match status" value="1"/>
</dbReference>
<dbReference type="EMBL" id="LDAU01000025">
    <property type="protein sequence ID" value="KRX10556.1"/>
    <property type="molecule type" value="Genomic_DNA"/>
</dbReference>
<feature type="region of interest" description="Disordered" evidence="10">
    <location>
        <begin position="276"/>
        <end position="357"/>
    </location>
</feature>
<dbReference type="Proteomes" id="UP000054937">
    <property type="component" value="Unassembled WGS sequence"/>
</dbReference>